<evidence type="ECO:0000259" key="7">
    <source>
        <dbReference type="SMART" id="SM00014"/>
    </source>
</evidence>
<dbReference type="Gene3D" id="1.20.144.10">
    <property type="entry name" value="Phosphatidic acid phosphatase type 2/haloperoxidase"/>
    <property type="match status" value="1"/>
</dbReference>
<proteinExistence type="inferred from homology"/>
<dbReference type="PANTHER" id="PTHR10165:SF35">
    <property type="entry name" value="RE23632P"/>
    <property type="match status" value="1"/>
</dbReference>
<dbReference type="InterPro" id="IPR043216">
    <property type="entry name" value="PAP-like"/>
</dbReference>
<evidence type="ECO:0000313" key="9">
    <source>
        <dbReference type="Proteomes" id="UP001152885"/>
    </source>
</evidence>
<dbReference type="InterPro" id="IPR000326">
    <property type="entry name" value="PAP2/HPO"/>
</dbReference>
<dbReference type="InterPro" id="IPR036938">
    <property type="entry name" value="PAP2/HPO_sf"/>
</dbReference>
<accession>A0A9W4XIN9</accession>
<dbReference type="GO" id="GO:0046839">
    <property type="term" value="P:phospholipid dephosphorylation"/>
    <property type="evidence" value="ECO:0007669"/>
    <property type="project" value="TreeGrafter"/>
</dbReference>
<reference evidence="8" key="1">
    <citation type="submission" date="2022-12" db="EMBL/GenBank/DDBJ databases">
        <authorList>
            <person name="Brejova B."/>
        </authorList>
    </citation>
    <scope>NUCLEOTIDE SEQUENCE</scope>
</reference>
<feature type="transmembrane region" description="Helical" evidence="6">
    <location>
        <begin position="180"/>
        <end position="198"/>
    </location>
</feature>
<dbReference type="Pfam" id="PF01569">
    <property type="entry name" value="PAP2"/>
    <property type="match status" value="1"/>
</dbReference>
<feature type="domain" description="Phosphatidic acid phosphatase type 2/haloperoxidase" evidence="7">
    <location>
        <begin position="114"/>
        <end position="255"/>
    </location>
</feature>
<dbReference type="Proteomes" id="UP001152885">
    <property type="component" value="Unassembled WGS sequence"/>
</dbReference>
<comment type="similarity">
    <text evidence="2">Belongs to the PA-phosphatase related phosphoesterase family.</text>
</comment>
<dbReference type="SUPFAM" id="SSF48317">
    <property type="entry name" value="Acid phosphatase/Vanadium-dependent haloperoxidase"/>
    <property type="match status" value="1"/>
</dbReference>
<comment type="subcellular location">
    <subcellularLocation>
        <location evidence="1">Membrane</location>
        <topology evidence="1">Multi-pass membrane protein</topology>
    </subcellularLocation>
</comment>
<dbReference type="GO" id="GO:0006644">
    <property type="term" value="P:phospholipid metabolic process"/>
    <property type="evidence" value="ECO:0007669"/>
    <property type="project" value="InterPro"/>
</dbReference>
<dbReference type="PANTHER" id="PTHR10165">
    <property type="entry name" value="LIPID PHOSPHATE PHOSPHATASE"/>
    <property type="match status" value="1"/>
</dbReference>
<evidence type="ECO:0000256" key="6">
    <source>
        <dbReference type="SAM" id="Phobius"/>
    </source>
</evidence>
<feature type="transmembrane region" description="Helical" evidence="6">
    <location>
        <begin position="106"/>
        <end position="126"/>
    </location>
</feature>
<sequence>MSLAGLRKQLDNFKIDRITIGIKSKQFIKWRISDLFLIIILIIIFFTVPNFKPFHRLFYLDDKRIQYPFAEHETVTTFQLFLYSTWIPLIIINIFSILFTSLNYKIYLSYIISLGLLLSVILTSVVTDILKNFFGRHRPDFLARCLPKEGTPTDVLVSIDVCTQTDSGILEDGFRTTPSGHSSISFAGGVFLTLFLIGQLQSLNTKVGTLRFIICFIPTFCACLIALSRTEDYRHNFIDIFVGSLIGITIATYNYFKLFPKLTDSKSYCTKIMIEEMKDDSKQNIENELEYTRLENV</sequence>
<evidence type="ECO:0000313" key="8">
    <source>
        <dbReference type="EMBL" id="CAI5760356.1"/>
    </source>
</evidence>
<evidence type="ECO:0000256" key="1">
    <source>
        <dbReference type="ARBA" id="ARBA00004141"/>
    </source>
</evidence>
<dbReference type="AlphaFoldDB" id="A0A9W4XIN9"/>
<feature type="transmembrane region" description="Helical" evidence="6">
    <location>
        <begin position="236"/>
        <end position="256"/>
    </location>
</feature>
<dbReference type="GO" id="GO:0016020">
    <property type="term" value="C:membrane"/>
    <property type="evidence" value="ECO:0007669"/>
    <property type="project" value="UniProtKB-SubCell"/>
</dbReference>
<evidence type="ECO:0000256" key="4">
    <source>
        <dbReference type="ARBA" id="ARBA00022989"/>
    </source>
</evidence>
<comment type="caution">
    <text evidence="8">The sequence shown here is derived from an EMBL/GenBank/DDBJ whole genome shotgun (WGS) entry which is preliminary data.</text>
</comment>
<organism evidence="8 9">
    <name type="scientific">Candida verbasci</name>
    <dbReference type="NCBI Taxonomy" id="1227364"/>
    <lineage>
        <taxon>Eukaryota</taxon>
        <taxon>Fungi</taxon>
        <taxon>Dikarya</taxon>
        <taxon>Ascomycota</taxon>
        <taxon>Saccharomycotina</taxon>
        <taxon>Pichiomycetes</taxon>
        <taxon>Debaryomycetaceae</taxon>
        <taxon>Candida/Lodderomyces clade</taxon>
        <taxon>Candida</taxon>
    </lineage>
</organism>
<dbReference type="CDD" id="cd03390">
    <property type="entry name" value="PAP2_containing_1_like"/>
    <property type="match status" value="1"/>
</dbReference>
<keyword evidence="3 6" id="KW-0812">Transmembrane</keyword>
<name>A0A9W4XIN9_9ASCO</name>
<keyword evidence="5 6" id="KW-0472">Membrane</keyword>
<dbReference type="EMBL" id="CANTUO010000006">
    <property type="protein sequence ID" value="CAI5760356.1"/>
    <property type="molecule type" value="Genomic_DNA"/>
</dbReference>
<evidence type="ECO:0000256" key="2">
    <source>
        <dbReference type="ARBA" id="ARBA00008816"/>
    </source>
</evidence>
<dbReference type="GO" id="GO:0008195">
    <property type="term" value="F:phosphatidate phosphatase activity"/>
    <property type="evidence" value="ECO:0007669"/>
    <property type="project" value="TreeGrafter"/>
</dbReference>
<protein>
    <recommendedName>
        <fullName evidence="7">Phosphatidic acid phosphatase type 2/haloperoxidase domain-containing protein</fullName>
    </recommendedName>
</protein>
<evidence type="ECO:0000256" key="5">
    <source>
        <dbReference type="ARBA" id="ARBA00023136"/>
    </source>
</evidence>
<feature type="transmembrane region" description="Helical" evidence="6">
    <location>
        <begin position="32"/>
        <end position="51"/>
    </location>
</feature>
<keyword evidence="9" id="KW-1185">Reference proteome</keyword>
<dbReference type="SMART" id="SM00014">
    <property type="entry name" value="acidPPc"/>
    <property type="match status" value="1"/>
</dbReference>
<evidence type="ECO:0000256" key="3">
    <source>
        <dbReference type="ARBA" id="ARBA00022692"/>
    </source>
</evidence>
<gene>
    <name evidence="8" type="ORF">CANVERA_P4866</name>
</gene>
<dbReference type="OrthoDB" id="10030083at2759"/>
<feature type="transmembrane region" description="Helical" evidence="6">
    <location>
        <begin position="80"/>
        <end position="99"/>
    </location>
</feature>
<keyword evidence="4 6" id="KW-1133">Transmembrane helix</keyword>
<feature type="transmembrane region" description="Helical" evidence="6">
    <location>
        <begin position="210"/>
        <end position="230"/>
    </location>
</feature>